<evidence type="ECO:0000256" key="5">
    <source>
        <dbReference type="ARBA" id="ARBA00022741"/>
    </source>
</evidence>
<evidence type="ECO:0000256" key="7">
    <source>
        <dbReference type="ARBA" id="ARBA00023004"/>
    </source>
</evidence>
<evidence type="ECO:0000313" key="12">
    <source>
        <dbReference type="Proteomes" id="UP000262371"/>
    </source>
</evidence>
<keyword evidence="2" id="KW-0813">Transport</keyword>
<evidence type="ECO:0000256" key="8">
    <source>
        <dbReference type="ARBA" id="ARBA00023065"/>
    </source>
</evidence>
<evidence type="ECO:0000313" key="11">
    <source>
        <dbReference type="EMBL" id="RFD19039.1"/>
    </source>
</evidence>
<dbReference type="InterPro" id="IPR017871">
    <property type="entry name" value="ABC_transporter-like_CS"/>
</dbReference>
<keyword evidence="5" id="KW-0547">Nucleotide-binding</keyword>
<dbReference type="InterPro" id="IPR003593">
    <property type="entry name" value="AAA+_ATPase"/>
</dbReference>
<keyword evidence="7" id="KW-0408">Iron</keyword>
<evidence type="ECO:0000256" key="1">
    <source>
        <dbReference type="ARBA" id="ARBA00004202"/>
    </source>
</evidence>
<protein>
    <submittedName>
        <fullName evidence="11">ABC transporter ATP-binding protein</fullName>
    </submittedName>
</protein>
<keyword evidence="9" id="KW-0472">Membrane</keyword>
<keyword evidence="6 11" id="KW-0067">ATP-binding</keyword>
<feature type="domain" description="ABC transporter" evidence="10">
    <location>
        <begin position="5"/>
        <end position="244"/>
    </location>
</feature>
<dbReference type="RefSeq" id="WP_116703808.1">
    <property type="nucleotide sequence ID" value="NZ_QUWV01000130.1"/>
</dbReference>
<organism evidence="11 12">
    <name type="scientific">Komagataeibacter melaceti</name>
    <dbReference type="NCBI Taxonomy" id="2766577"/>
    <lineage>
        <taxon>Bacteria</taxon>
        <taxon>Pseudomonadati</taxon>
        <taxon>Pseudomonadota</taxon>
        <taxon>Alphaproteobacteria</taxon>
        <taxon>Acetobacterales</taxon>
        <taxon>Acetobacteraceae</taxon>
        <taxon>Komagataeibacter</taxon>
    </lineage>
</organism>
<dbReference type="InterPro" id="IPR027417">
    <property type="entry name" value="P-loop_NTPase"/>
</dbReference>
<dbReference type="Gene3D" id="3.40.50.300">
    <property type="entry name" value="P-loop containing nucleotide triphosphate hydrolases"/>
    <property type="match status" value="1"/>
</dbReference>
<evidence type="ECO:0000256" key="4">
    <source>
        <dbReference type="ARBA" id="ARBA00022496"/>
    </source>
</evidence>
<keyword evidence="12" id="KW-1185">Reference proteome</keyword>
<accession>A0A371YXS3</accession>
<dbReference type="GO" id="GO:0005524">
    <property type="term" value="F:ATP binding"/>
    <property type="evidence" value="ECO:0007669"/>
    <property type="project" value="UniProtKB-KW"/>
</dbReference>
<dbReference type="CDD" id="cd03214">
    <property type="entry name" value="ABC_Iron-Siderophores_B12_Hemin"/>
    <property type="match status" value="1"/>
</dbReference>
<dbReference type="SUPFAM" id="SSF52540">
    <property type="entry name" value="P-loop containing nucleoside triphosphate hydrolases"/>
    <property type="match status" value="1"/>
</dbReference>
<dbReference type="PANTHER" id="PTHR42771">
    <property type="entry name" value="IRON(3+)-HYDROXAMATE IMPORT ATP-BINDING PROTEIN FHUC"/>
    <property type="match status" value="1"/>
</dbReference>
<comment type="subcellular location">
    <subcellularLocation>
        <location evidence="1">Cell membrane</location>
        <topology evidence="1">Peripheral membrane protein</topology>
    </subcellularLocation>
</comment>
<reference evidence="11 12" key="1">
    <citation type="submission" date="2018-08" db="EMBL/GenBank/DDBJ databases">
        <title>Komagataeibacter sp. AV 382.</title>
        <authorList>
            <person name="Skraban J."/>
            <person name="Trcek J."/>
        </authorList>
    </citation>
    <scope>NUCLEOTIDE SEQUENCE [LARGE SCALE GENOMIC DNA]</scope>
    <source>
        <strain evidence="11 12">AV 382</strain>
    </source>
</reference>
<dbReference type="GO" id="GO:0016887">
    <property type="term" value="F:ATP hydrolysis activity"/>
    <property type="evidence" value="ECO:0007669"/>
    <property type="project" value="InterPro"/>
</dbReference>
<evidence type="ECO:0000256" key="9">
    <source>
        <dbReference type="ARBA" id="ARBA00023136"/>
    </source>
</evidence>
<sequence>MTEGLRAEHVSVRYGSRTVLDDLSVGPFPRGQVSALLGPNGSGKSTLLRAIAGLGADGGHATVMLNGDDLSRMPPARRTQRCLYLPQALPAMVHLQVLESLLAAQHALTTLPPARDEDDAVDAALRMLDVFGIANLAMQYMDELSGGQRQLVGLAQALGRNPDALLLDEPLSALDLHHQFAVMDILRRETARRNIVTVMVLHDLNIAIRMTDYDVILRDGRIIAAGAPTDVITPATLRTTYDITARVETCSRGLPHIMVDGLG</sequence>
<dbReference type="Pfam" id="PF00005">
    <property type="entry name" value="ABC_tran"/>
    <property type="match status" value="1"/>
</dbReference>
<evidence type="ECO:0000256" key="2">
    <source>
        <dbReference type="ARBA" id="ARBA00022448"/>
    </source>
</evidence>
<keyword evidence="3" id="KW-1003">Cell membrane</keyword>
<evidence type="ECO:0000259" key="10">
    <source>
        <dbReference type="PROSITE" id="PS50893"/>
    </source>
</evidence>
<dbReference type="AlphaFoldDB" id="A0A371YXS3"/>
<dbReference type="OrthoDB" id="9806726at2"/>
<name>A0A371YXS3_9PROT</name>
<dbReference type="SMART" id="SM00382">
    <property type="entry name" value="AAA"/>
    <property type="match status" value="1"/>
</dbReference>
<keyword evidence="8" id="KW-0406">Ion transport</keyword>
<evidence type="ECO:0000256" key="3">
    <source>
        <dbReference type="ARBA" id="ARBA00022475"/>
    </source>
</evidence>
<evidence type="ECO:0000256" key="6">
    <source>
        <dbReference type="ARBA" id="ARBA00022840"/>
    </source>
</evidence>
<dbReference type="EMBL" id="QUWV01000130">
    <property type="protein sequence ID" value="RFD19039.1"/>
    <property type="molecule type" value="Genomic_DNA"/>
</dbReference>
<dbReference type="PROSITE" id="PS50893">
    <property type="entry name" value="ABC_TRANSPORTER_2"/>
    <property type="match status" value="1"/>
</dbReference>
<dbReference type="PROSITE" id="PS00211">
    <property type="entry name" value="ABC_TRANSPORTER_1"/>
    <property type="match status" value="1"/>
</dbReference>
<dbReference type="PANTHER" id="PTHR42771:SF7">
    <property type="entry name" value="ABC-TYPE COBALAMIN_FE3+-SIDEROPHORES TRANSPORT SYSTEM, ATPASE COMPONENT"/>
    <property type="match status" value="1"/>
</dbReference>
<gene>
    <name evidence="11" type="ORF">DY926_13340</name>
</gene>
<dbReference type="GO" id="GO:0006826">
    <property type="term" value="P:iron ion transport"/>
    <property type="evidence" value="ECO:0007669"/>
    <property type="project" value="UniProtKB-KW"/>
</dbReference>
<dbReference type="GO" id="GO:0005886">
    <property type="term" value="C:plasma membrane"/>
    <property type="evidence" value="ECO:0007669"/>
    <property type="project" value="UniProtKB-SubCell"/>
</dbReference>
<dbReference type="InterPro" id="IPR051535">
    <property type="entry name" value="Siderophore_ABC-ATPase"/>
</dbReference>
<dbReference type="Proteomes" id="UP000262371">
    <property type="component" value="Unassembled WGS sequence"/>
</dbReference>
<dbReference type="InterPro" id="IPR003439">
    <property type="entry name" value="ABC_transporter-like_ATP-bd"/>
</dbReference>
<comment type="caution">
    <text evidence="11">The sequence shown here is derived from an EMBL/GenBank/DDBJ whole genome shotgun (WGS) entry which is preliminary data.</text>
</comment>
<proteinExistence type="predicted"/>
<keyword evidence="4" id="KW-0410">Iron transport</keyword>